<dbReference type="GeneID" id="7835320"/>
<organism evidence="3 4">
    <name type="scientific">Tetrahymena thermophila (strain SB210)</name>
    <dbReference type="NCBI Taxonomy" id="312017"/>
    <lineage>
        <taxon>Eukaryota</taxon>
        <taxon>Sar</taxon>
        <taxon>Alveolata</taxon>
        <taxon>Ciliophora</taxon>
        <taxon>Intramacronucleata</taxon>
        <taxon>Oligohymenophorea</taxon>
        <taxon>Hymenostomatida</taxon>
        <taxon>Tetrahymenina</taxon>
        <taxon>Tetrahymenidae</taxon>
        <taxon>Tetrahymena</taxon>
    </lineage>
</organism>
<dbReference type="KEGG" id="tet:TTHERM_00503830"/>
<reference evidence="4" key="1">
    <citation type="journal article" date="2006" name="PLoS Biol.">
        <title>Macronuclear genome sequence of the ciliate Tetrahymena thermophila, a model eukaryote.</title>
        <authorList>
            <person name="Eisen J.A."/>
            <person name="Coyne R.S."/>
            <person name="Wu M."/>
            <person name="Wu D."/>
            <person name="Thiagarajan M."/>
            <person name="Wortman J.R."/>
            <person name="Badger J.H."/>
            <person name="Ren Q."/>
            <person name="Amedeo P."/>
            <person name="Jones K.M."/>
            <person name="Tallon L.J."/>
            <person name="Delcher A.L."/>
            <person name="Salzberg S.L."/>
            <person name="Silva J.C."/>
            <person name="Haas B.J."/>
            <person name="Majoros W.H."/>
            <person name="Farzad M."/>
            <person name="Carlton J.M."/>
            <person name="Smith R.K. Jr."/>
            <person name="Garg J."/>
            <person name="Pearlman R.E."/>
            <person name="Karrer K.M."/>
            <person name="Sun L."/>
            <person name="Manning G."/>
            <person name="Elde N.C."/>
            <person name="Turkewitz A.P."/>
            <person name="Asai D.J."/>
            <person name="Wilkes D.E."/>
            <person name="Wang Y."/>
            <person name="Cai H."/>
            <person name="Collins K."/>
            <person name="Stewart B.A."/>
            <person name="Lee S.R."/>
            <person name="Wilamowska K."/>
            <person name="Weinberg Z."/>
            <person name="Ruzzo W.L."/>
            <person name="Wloga D."/>
            <person name="Gaertig J."/>
            <person name="Frankel J."/>
            <person name="Tsao C.-C."/>
            <person name="Gorovsky M.A."/>
            <person name="Keeling P.J."/>
            <person name="Waller R.F."/>
            <person name="Patron N.J."/>
            <person name="Cherry J.M."/>
            <person name="Stover N.A."/>
            <person name="Krieger C.J."/>
            <person name="del Toro C."/>
            <person name="Ryder H.F."/>
            <person name="Williamson S.C."/>
            <person name="Barbeau R.A."/>
            <person name="Hamilton E.P."/>
            <person name="Orias E."/>
        </authorList>
    </citation>
    <scope>NUCLEOTIDE SEQUENCE [LARGE SCALE GENOMIC DNA]</scope>
    <source>
        <strain evidence="4">SB210</strain>
    </source>
</reference>
<evidence type="ECO:0000313" key="3">
    <source>
        <dbReference type="EMBL" id="EAR94937.2"/>
    </source>
</evidence>
<dbReference type="Proteomes" id="UP000009168">
    <property type="component" value="Unassembled WGS sequence"/>
</dbReference>
<feature type="compositionally biased region" description="Polar residues" evidence="2">
    <location>
        <begin position="1"/>
        <end position="12"/>
    </location>
</feature>
<dbReference type="STRING" id="312017.I7LUM0"/>
<accession>I7LUM0</accession>
<protein>
    <submittedName>
        <fullName evidence="3">Uncharacterized protein</fullName>
    </submittedName>
</protein>
<name>I7LUM0_TETTS</name>
<dbReference type="RefSeq" id="XP_001015182.2">
    <property type="nucleotide sequence ID" value="XM_001015182.2"/>
</dbReference>
<feature type="compositionally biased region" description="Low complexity" evidence="2">
    <location>
        <begin position="609"/>
        <end position="626"/>
    </location>
</feature>
<dbReference type="InParanoid" id="I7LUM0"/>
<feature type="region of interest" description="Disordered" evidence="2">
    <location>
        <begin position="609"/>
        <end position="635"/>
    </location>
</feature>
<keyword evidence="1" id="KW-0175">Coiled coil</keyword>
<feature type="compositionally biased region" description="Low complexity" evidence="2">
    <location>
        <begin position="13"/>
        <end position="26"/>
    </location>
</feature>
<dbReference type="EMBL" id="GG662708">
    <property type="protein sequence ID" value="EAR94937.2"/>
    <property type="molecule type" value="Genomic_DNA"/>
</dbReference>
<dbReference type="AlphaFoldDB" id="I7LUM0"/>
<feature type="region of interest" description="Disordered" evidence="2">
    <location>
        <begin position="1"/>
        <end position="27"/>
    </location>
</feature>
<gene>
    <name evidence="3" type="ORF">TTHERM_00503830</name>
</gene>
<evidence type="ECO:0000256" key="1">
    <source>
        <dbReference type="SAM" id="Coils"/>
    </source>
</evidence>
<evidence type="ECO:0000313" key="4">
    <source>
        <dbReference type="Proteomes" id="UP000009168"/>
    </source>
</evidence>
<feature type="region of interest" description="Disordered" evidence="2">
    <location>
        <begin position="659"/>
        <end position="680"/>
    </location>
</feature>
<proteinExistence type="predicted"/>
<sequence>MSERLNQSKIILNTSNKFNNKNNNNDNQRRLFYSPQSRKLPKINLTDSQLNKQNKMVGVVGKQVYDFSNGSRKIRSVERQEQSLQKKEHSVQQIQYLKQETKSYFQDDNNSIEDQVSIIQQLQIQDQITNENDQSNKSNHKAITKIQGQECQQLTSLLDIPNKITKNQAMFSPKRLPNKHIQYTQNNLTERKNQSQKEGILQTYRYDKDLINLYDDFANSHVVKIKNRLQNDLNTTMIIKYKQLQKLYDNQMKYFQKLSQNANNNSESDQFEDINLQKLGNQGQYGEYQVILDQLQFLNINQNENLELAIHDFETTVFIQLLESLVEGCSLAIKEQLLFLQNIFNRIIYVNTSSKIVNQLQSTLKKQQCLNKQTTYAQGLFFLLDYLEKKQTSKADQEQANADDKLKIEEKFKTMKRRIEELESTVFDFEQKEKQKEEHFQKKQMILLNMIEQKDKFLENDVKKEMQVLQMQIDISENEHKLAIQQYQNMLKQKTQEIQEQKDLNDAQQKKFSQLEQEYHLVLQNQAQSIKWMIKNSENADKLHQKLNQYKDMLQTITQQHKQNLQDLTPRPSFKKIDSLIESNKFLLNNNKPSKKLFENKIHEIISQGISNNNSNSNIQQDQQYSENKIKENNQVDKISTSSKLDEINEFISQILQKLKKQKQPDVYQNRNPRPSKLQK</sequence>
<feature type="coiled-coil region" evidence="1">
    <location>
        <begin position="405"/>
        <end position="560"/>
    </location>
</feature>
<keyword evidence="4" id="KW-1185">Reference proteome</keyword>
<evidence type="ECO:0000256" key="2">
    <source>
        <dbReference type="SAM" id="MobiDB-lite"/>
    </source>
</evidence>